<dbReference type="Pfam" id="PF00480">
    <property type="entry name" value="ROK"/>
    <property type="match status" value="1"/>
</dbReference>
<comment type="caution">
    <text evidence="2">The sequence shown here is derived from an EMBL/GenBank/DDBJ whole genome shotgun (WGS) entry which is preliminary data.</text>
</comment>
<evidence type="ECO:0000313" key="2">
    <source>
        <dbReference type="EMBL" id="GAA1501743.1"/>
    </source>
</evidence>
<proteinExistence type="inferred from homology"/>
<keyword evidence="3" id="KW-1185">Reference proteome</keyword>
<name>A0ABN1ZPC9_9ACTN</name>
<organism evidence="2 3">
    <name type="scientific">Dactylosporangium maewongense</name>
    <dbReference type="NCBI Taxonomy" id="634393"/>
    <lineage>
        <taxon>Bacteria</taxon>
        <taxon>Bacillati</taxon>
        <taxon>Actinomycetota</taxon>
        <taxon>Actinomycetes</taxon>
        <taxon>Micromonosporales</taxon>
        <taxon>Micromonosporaceae</taxon>
        <taxon>Dactylosporangium</taxon>
    </lineage>
</organism>
<dbReference type="RefSeq" id="WP_344500300.1">
    <property type="nucleotide sequence ID" value="NZ_BAAAQD010000001.1"/>
</dbReference>
<dbReference type="Gene3D" id="3.30.420.40">
    <property type="match status" value="2"/>
</dbReference>
<dbReference type="InterPro" id="IPR000600">
    <property type="entry name" value="ROK"/>
</dbReference>
<evidence type="ECO:0000256" key="1">
    <source>
        <dbReference type="ARBA" id="ARBA00006479"/>
    </source>
</evidence>
<evidence type="ECO:0000313" key="3">
    <source>
        <dbReference type="Proteomes" id="UP001501470"/>
    </source>
</evidence>
<accession>A0ABN1ZPC9</accession>
<dbReference type="InterPro" id="IPR043129">
    <property type="entry name" value="ATPase_NBD"/>
</dbReference>
<dbReference type="Proteomes" id="UP001501470">
    <property type="component" value="Unassembled WGS sequence"/>
</dbReference>
<comment type="similarity">
    <text evidence="1">Belongs to the ROK (NagC/XylR) family.</text>
</comment>
<sequence length="316" mass="31539">MTEGTTGRRRAWIAVDIGGTKIAAGLVEDTDRVLERTQVGTPSGGPAILDAAARLVREMHGLAERWGVEVGAAGVGAPGVIDPATGTVRSATDIVPGWAGTAVSAELTARTGLRTTVANDVRVAAMGVARDPAVAPFRDVLHVSIGTGVGGALLRHGAAVAGPHASTGELAHLLVPVRGAIPCGCGRMDHLEAAVAGPAIAAVYARHVGVDALSLTEVVARLRAGDRVADIVVRGAGRLLGRALAGLVAAVDVDAVTLGGGVALNVAEFSGAVGEAFREEALPPLRSVPVLVPATGADTALLGAAHLARTAAAAHR</sequence>
<gene>
    <name evidence="2" type="ORF">GCM10009827_012050</name>
</gene>
<dbReference type="PANTHER" id="PTHR18964">
    <property type="entry name" value="ROK (REPRESSOR, ORF, KINASE) FAMILY"/>
    <property type="match status" value="1"/>
</dbReference>
<dbReference type="EMBL" id="BAAAQD010000001">
    <property type="protein sequence ID" value="GAA1501743.1"/>
    <property type="molecule type" value="Genomic_DNA"/>
</dbReference>
<protein>
    <submittedName>
        <fullName evidence="2">ROK family protein</fullName>
    </submittedName>
</protein>
<reference evidence="2 3" key="1">
    <citation type="journal article" date="2019" name="Int. J. Syst. Evol. Microbiol.">
        <title>The Global Catalogue of Microorganisms (GCM) 10K type strain sequencing project: providing services to taxonomists for standard genome sequencing and annotation.</title>
        <authorList>
            <consortium name="The Broad Institute Genomics Platform"/>
            <consortium name="The Broad Institute Genome Sequencing Center for Infectious Disease"/>
            <person name="Wu L."/>
            <person name="Ma J."/>
        </authorList>
    </citation>
    <scope>NUCLEOTIDE SEQUENCE [LARGE SCALE GENOMIC DNA]</scope>
    <source>
        <strain evidence="2 3">JCM 15933</strain>
    </source>
</reference>
<dbReference type="PANTHER" id="PTHR18964:SF169">
    <property type="entry name" value="N-ACETYLMANNOSAMINE KINASE"/>
    <property type="match status" value="1"/>
</dbReference>
<dbReference type="SUPFAM" id="SSF53067">
    <property type="entry name" value="Actin-like ATPase domain"/>
    <property type="match status" value="1"/>
</dbReference>